<dbReference type="InterPro" id="IPR027967">
    <property type="entry name" value="DUF4612"/>
</dbReference>
<feature type="compositionally biased region" description="Basic and acidic residues" evidence="1">
    <location>
        <begin position="41"/>
        <end position="58"/>
    </location>
</feature>
<feature type="compositionally biased region" description="Polar residues" evidence="1">
    <location>
        <begin position="125"/>
        <end position="136"/>
    </location>
</feature>
<feature type="compositionally biased region" description="Low complexity" evidence="1">
    <location>
        <begin position="76"/>
        <end position="89"/>
    </location>
</feature>
<feature type="compositionally biased region" description="Basic residues" evidence="1">
    <location>
        <begin position="31"/>
        <end position="40"/>
    </location>
</feature>
<evidence type="ECO:0000256" key="1">
    <source>
        <dbReference type="SAM" id="MobiDB-lite"/>
    </source>
</evidence>
<organism evidence="2">
    <name type="scientific">Octopus bimaculoides</name>
    <name type="common">California two-spotted octopus</name>
    <dbReference type="NCBI Taxonomy" id="37653"/>
    <lineage>
        <taxon>Eukaryota</taxon>
        <taxon>Metazoa</taxon>
        <taxon>Spiralia</taxon>
        <taxon>Lophotrochozoa</taxon>
        <taxon>Mollusca</taxon>
        <taxon>Cephalopoda</taxon>
        <taxon>Coleoidea</taxon>
        <taxon>Octopodiformes</taxon>
        <taxon>Octopoda</taxon>
        <taxon>Incirrata</taxon>
        <taxon>Octopodidae</taxon>
        <taxon>Octopus</taxon>
    </lineage>
</organism>
<name>A0A0L8H359_OCTBM</name>
<dbReference type="EMBL" id="KQ419413">
    <property type="protein sequence ID" value="KOF83632.1"/>
    <property type="molecule type" value="Genomic_DNA"/>
</dbReference>
<dbReference type="OrthoDB" id="5919401at2759"/>
<dbReference type="PANTHER" id="PTHR14974:SF3">
    <property type="entry name" value="SIMILAR TO RIKEN CDNA 1700025G04 GENE"/>
    <property type="match status" value="1"/>
</dbReference>
<feature type="compositionally biased region" description="Polar residues" evidence="1">
    <location>
        <begin position="144"/>
        <end position="166"/>
    </location>
</feature>
<protein>
    <submittedName>
        <fullName evidence="2">Uncharacterized protein</fullName>
    </submittedName>
</protein>
<dbReference type="AlphaFoldDB" id="A0A0L8H359"/>
<proteinExistence type="predicted"/>
<reference evidence="2" key="1">
    <citation type="submission" date="2015-07" db="EMBL/GenBank/DDBJ databases">
        <title>MeaNS - Measles Nucleotide Surveillance Program.</title>
        <authorList>
            <person name="Tran T."/>
            <person name="Druce J."/>
        </authorList>
    </citation>
    <scope>NUCLEOTIDE SEQUENCE</scope>
    <source>
        <strain evidence="2">UCB-OBI-ISO-001</strain>
        <tissue evidence="2">Gonad</tissue>
    </source>
</reference>
<dbReference type="Pfam" id="PF15389">
    <property type="entry name" value="DUF4612"/>
    <property type="match status" value="1"/>
</dbReference>
<accession>A0A0L8H359</accession>
<feature type="region of interest" description="Disordered" evidence="1">
    <location>
        <begin position="1"/>
        <end position="205"/>
    </location>
</feature>
<gene>
    <name evidence="2" type="ORF">OCBIM_22023449mg</name>
</gene>
<evidence type="ECO:0000313" key="2">
    <source>
        <dbReference type="EMBL" id="KOF83632.1"/>
    </source>
</evidence>
<dbReference type="PANTHER" id="PTHR14974">
    <property type="entry name" value="SIMILAR TO RIKEN CDNA 1700025G04 GENE"/>
    <property type="match status" value="1"/>
</dbReference>
<sequence>MLLKGTMGCGRSKPHSTSSLEEVDKDCSASMRKHPKSHACKKGDKSSHRIGSKKEVKGILKQQALQQHQMGRHHQVSSTQGSVQSQSLQRSHHRPLEQALRPSTTEQIHVKNSLHQKQAKLCPSKTVSPKLSSNQCHNDDSHNSRSNGSTVVLQYDGHSSNLSVVSPEQIDKRSADDKGSVNKKDQPKSEQTSKTAFKDKPSGKFYNTKITRSQLEFFRMLDEKIAQGKDYCSEEET</sequence>
<feature type="compositionally biased region" description="Basic and acidic residues" evidence="1">
    <location>
        <begin position="169"/>
        <end position="188"/>
    </location>
</feature>